<sequence>MLGRLATYVVPAASVTVTALVLFGPGSPNPAPFVRVRGVPVAGGNTIALRLEGAWRSFGADAVATFEGVIVEVEDGGAKLASKPISFGPDGVGEASIENGAPFVGPLSVRVLRGETILAEGTVPLRAPSRAGTPDPMITGLSKGHFRFFVRPRRGLFVSPFPEALDVSVGLPEIVSPSLRSFAGITLALSGPGASITPERATTDEQGAASFTVTPTAHHVELSIDARDPEGNEGHWEGILPVWPGATWLDPDRSKGLVLVSPAPRDRVYVSVVTDAGRLLGAVVPLARDDAGFFRGRLDLTPPADPASIVVAGDPGERGDGTVAWPLAPDAVATNAPRLELLLDGSAAAEARERARASSARLVAVCLVAVAALAEVLLILARTQSSQRALEANLAEAAAAEERPEILATARQRHAGLRVALAASLVLLGFVLIAALSTFRP</sequence>
<accession>A0A6N7PMF3</accession>
<feature type="transmembrane region" description="Helical" evidence="1">
    <location>
        <begin position="362"/>
        <end position="381"/>
    </location>
</feature>
<keyword evidence="1" id="KW-0472">Membrane</keyword>
<name>A0A6N7PMF3_9BACT</name>
<evidence type="ECO:0000313" key="2">
    <source>
        <dbReference type="EMBL" id="MRG91450.1"/>
    </source>
</evidence>
<comment type="caution">
    <text evidence="2">The sequence shown here is derived from an EMBL/GenBank/DDBJ whole genome shotgun (WGS) entry which is preliminary data.</text>
</comment>
<protein>
    <submittedName>
        <fullName evidence="2">Uncharacterized protein</fullName>
    </submittedName>
</protein>
<proteinExistence type="predicted"/>
<evidence type="ECO:0000313" key="3">
    <source>
        <dbReference type="Proteomes" id="UP000440224"/>
    </source>
</evidence>
<dbReference type="AlphaFoldDB" id="A0A6N7PMF3"/>
<keyword evidence="3" id="KW-1185">Reference proteome</keyword>
<dbReference type="RefSeq" id="WP_153818238.1">
    <property type="nucleotide sequence ID" value="NZ_WJIE01000001.1"/>
</dbReference>
<keyword evidence="1" id="KW-1133">Transmembrane helix</keyword>
<gene>
    <name evidence="2" type="ORF">GF068_05865</name>
</gene>
<dbReference type="EMBL" id="WJIE01000001">
    <property type="protein sequence ID" value="MRG91450.1"/>
    <property type="molecule type" value="Genomic_DNA"/>
</dbReference>
<reference evidence="2 3" key="1">
    <citation type="submission" date="2019-10" db="EMBL/GenBank/DDBJ databases">
        <title>A soil myxobacterium in the family Polyangiaceae.</title>
        <authorList>
            <person name="Li Y."/>
            <person name="Wang J."/>
        </authorList>
    </citation>
    <scope>NUCLEOTIDE SEQUENCE [LARGE SCALE GENOMIC DNA]</scope>
    <source>
        <strain evidence="2 3">DSM 14734</strain>
    </source>
</reference>
<evidence type="ECO:0000256" key="1">
    <source>
        <dbReference type="SAM" id="Phobius"/>
    </source>
</evidence>
<dbReference type="OrthoDB" id="5511882at2"/>
<keyword evidence="1" id="KW-0812">Transmembrane</keyword>
<feature type="transmembrane region" description="Helical" evidence="1">
    <location>
        <begin position="419"/>
        <end position="439"/>
    </location>
</feature>
<dbReference type="Proteomes" id="UP000440224">
    <property type="component" value="Unassembled WGS sequence"/>
</dbReference>
<organism evidence="2 3">
    <name type="scientific">Polyangium spumosum</name>
    <dbReference type="NCBI Taxonomy" id="889282"/>
    <lineage>
        <taxon>Bacteria</taxon>
        <taxon>Pseudomonadati</taxon>
        <taxon>Myxococcota</taxon>
        <taxon>Polyangia</taxon>
        <taxon>Polyangiales</taxon>
        <taxon>Polyangiaceae</taxon>
        <taxon>Polyangium</taxon>
    </lineage>
</organism>